<dbReference type="PANTHER" id="PTHR47447">
    <property type="entry name" value="OS03G0856100 PROTEIN"/>
    <property type="match status" value="1"/>
</dbReference>
<dbReference type="InterPro" id="IPR002885">
    <property type="entry name" value="PPR_rpt"/>
</dbReference>
<dbReference type="OrthoDB" id="185373at2759"/>
<gene>
    <name evidence="5" type="ORF">PYCCODRAFT_1446447</name>
</gene>
<keyword evidence="6" id="KW-1185">Reference proteome</keyword>
<name>A0A1Y2IJ89_TRAC3</name>
<evidence type="ECO:0000313" key="6">
    <source>
        <dbReference type="Proteomes" id="UP000193067"/>
    </source>
</evidence>
<dbReference type="Gene3D" id="1.25.40.10">
    <property type="entry name" value="Tetratricopeptide repeat domain"/>
    <property type="match status" value="1"/>
</dbReference>
<dbReference type="Proteomes" id="UP000193067">
    <property type="component" value="Unassembled WGS sequence"/>
</dbReference>
<dbReference type="PANTHER" id="PTHR47447:SF17">
    <property type="entry name" value="OS12G0638900 PROTEIN"/>
    <property type="match status" value="1"/>
</dbReference>
<protein>
    <recommendedName>
        <fullName evidence="7">Pentacotripeptide-repeat region of PRORP domain-containing protein</fullName>
    </recommendedName>
</protein>
<dbReference type="InterPro" id="IPR011990">
    <property type="entry name" value="TPR-like_helical_dom_sf"/>
</dbReference>
<proteinExistence type="inferred from homology"/>
<evidence type="ECO:0000256" key="4">
    <source>
        <dbReference type="ARBA" id="ARBA00044511"/>
    </source>
</evidence>
<evidence type="ECO:0000313" key="5">
    <source>
        <dbReference type="EMBL" id="OSC99981.1"/>
    </source>
</evidence>
<dbReference type="AlphaFoldDB" id="A0A1Y2IJ89"/>
<sequence length="665" mass="74721">MLRKPPLSEMEAFVVHRLSLSHHISSDPQLVPLVFVLSAHWLVHLRMHGPLQSLYLHVAKDHDLLQPIHVALLLRVLSQGQATTDLHKMITGLLKTALRRHLELDTDVYRDVLNSSAADHGIALLVERHMRQHKFVPNLAHSRALIRIYGRNGRKVQASRYWRRLVRGHFYGKVPKYVYRKGFQALALGDYLKSFRTAAQAERFLRYLVKRSIRAKEDGEASSVAVAPGLLNGHDIPPRVWVQVVRVASKDPRTPTPRLLALLQGAKQHISRSTYRVAAFLIMKSLTRRQHFKAIGPLLEDVMHDNERFDTAELTVAVEALTMLGQPDVAFQLLLQCFERATSDSPSPAVIETRTINTFMIALLRTGRPDAVFYVWDTMPRIFGVEPDTRTFAILLKAARFARKCEGALQVALQDFGLRRLFPAAAAQREPAPQVLTRRRAVQGLERLLRPDPARKVTGFWRGERAGVLALRLAWRVLLGNWPTLASLDTPVRALRRTASAQALSPVADLYHSVGFGLDAGAGEEGPPILSPADEDGRTYFGIVPHDPLFRALLDLLAEEDRAGEIPRVLAWMRHLAVRPSKATLATALVYWAEVGLGGPLIERWRGEGGSAYDALVRWVEEWVGRGRGPGAEEMQATFRRVQYFREMQGLGGAARDLMEEEEDV</sequence>
<evidence type="ECO:0000256" key="1">
    <source>
        <dbReference type="ARBA" id="ARBA00006192"/>
    </source>
</evidence>
<keyword evidence="2" id="KW-0677">Repeat</keyword>
<comment type="subunit">
    <text evidence="4">Binds to mitochondrial small subunit 15S rRNA.</text>
</comment>
<evidence type="ECO:0000256" key="2">
    <source>
        <dbReference type="ARBA" id="ARBA00022737"/>
    </source>
</evidence>
<evidence type="ECO:0000256" key="3">
    <source>
        <dbReference type="ARBA" id="ARBA00044493"/>
    </source>
</evidence>
<organism evidence="5 6">
    <name type="scientific">Trametes coccinea (strain BRFM310)</name>
    <name type="common">Pycnoporus coccineus</name>
    <dbReference type="NCBI Taxonomy" id="1353009"/>
    <lineage>
        <taxon>Eukaryota</taxon>
        <taxon>Fungi</taxon>
        <taxon>Dikarya</taxon>
        <taxon>Basidiomycota</taxon>
        <taxon>Agaricomycotina</taxon>
        <taxon>Agaricomycetes</taxon>
        <taxon>Polyporales</taxon>
        <taxon>Polyporaceae</taxon>
        <taxon>Trametes</taxon>
    </lineage>
</organism>
<dbReference type="EMBL" id="KZ084122">
    <property type="protein sequence ID" value="OSC99981.1"/>
    <property type="molecule type" value="Genomic_DNA"/>
</dbReference>
<accession>A0A1Y2IJ89</accession>
<evidence type="ECO:0008006" key="7">
    <source>
        <dbReference type="Google" id="ProtNLM"/>
    </source>
</evidence>
<comment type="function">
    <text evidence="3">Regulates mitochondrial small subunit maturation by controlling 15S rRNA 5'-end processing. Localizes to the 5' precursor of the 15S rRNA in a position that is subsequently occupied by mS47 in the mature yeast mtSSU. Uses structure and sequence-specific RNA recognition, binding to a single-stranded region of the precursor and specifically recognizing bases -6 to -1. The exchange of Ccm1 for mS47 is coupled to the irreversible removal of precursor rRNA that is accompanied by conformational changes of the mitoribosomal proteins uS5m and mS26. These conformational changes signal completion of 5'-end rRNA processing through protection of the mature 5'-end of the 15S rRNA and stabilization of mS47. The removal of the 5' precursor together with the dissociation of Ccm1 may be catalyzed by the 5'-3' exoribonuclease Pet127. Involved in the specific removal of group I introns in mitochondrial encoded transcripts.</text>
</comment>
<reference evidence="5 6" key="1">
    <citation type="journal article" date="2015" name="Biotechnol. Biofuels">
        <title>Enhanced degradation of softwood versus hardwood by the white-rot fungus Pycnoporus coccineus.</title>
        <authorList>
            <person name="Couturier M."/>
            <person name="Navarro D."/>
            <person name="Chevret D."/>
            <person name="Henrissat B."/>
            <person name="Piumi F."/>
            <person name="Ruiz-Duenas F.J."/>
            <person name="Martinez A.T."/>
            <person name="Grigoriev I.V."/>
            <person name="Riley R."/>
            <person name="Lipzen A."/>
            <person name="Berrin J.G."/>
            <person name="Master E.R."/>
            <person name="Rosso M.N."/>
        </authorList>
    </citation>
    <scope>NUCLEOTIDE SEQUENCE [LARGE SCALE GENOMIC DNA]</scope>
    <source>
        <strain evidence="5 6">BRFM310</strain>
    </source>
</reference>
<dbReference type="NCBIfam" id="TIGR00756">
    <property type="entry name" value="PPR"/>
    <property type="match status" value="1"/>
</dbReference>
<comment type="similarity">
    <text evidence="1">Belongs to the CCM1 family.</text>
</comment>
<dbReference type="STRING" id="1353009.A0A1Y2IJ89"/>